<accession>A0A2K8K8N0</accession>
<dbReference type="OrthoDB" id="9808944at2"/>
<dbReference type="Proteomes" id="UP000228948">
    <property type="component" value="Chromosome"/>
</dbReference>
<reference evidence="1 2" key="1">
    <citation type="submission" date="2017-11" db="EMBL/GenBank/DDBJ databases">
        <title>Revised Sequence and Annotation of the Rhodobaca barguzinensis strain alga05 Genome.</title>
        <authorList>
            <person name="Kopejtka K."/>
            <person name="Tomasch J.M."/>
            <person name="Bunk B."/>
            <person name="Koblizek M."/>
        </authorList>
    </citation>
    <scope>NUCLEOTIDE SEQUENCE [LARGE SCALE GENOMIC DNA]</scope>
    <source>
        <strain evidence="2">alga05</strain>
    </source>
</reference>
<dbReference type="Pfam" id="PF07309">
    <property type="entry name" value="FlaF"/>
    <property type="match status" value="1"/>
</dbReference>
<dbReference type="GO" id="GO:0044781">
    <property type="term" value="P:bacterial-type flagellum organization"/>
    <property type="evidence" value="ECO:0007669"/>
    <property type="project" value="InterPro"/>
</dbReference>
<proteinExistence type="predicted"/>
<gene>
    <name evidence="1" type="ORF">BG454_08180</name>
</gene>
<organism evidence="1 2">
    <name type="scientific">Roseinatronobacter bogoriensis subsp. barguzinensis</name>
    <dbReference type="NCBI Taxonomy" id="441209"/>
    <lineage>
        <taxon>Bacteria</taxon>
        <taxon>Pseudomonadati</taxon>
        <taxon>Pseudomonadota</taxon>
        <taxon>Alphaproteobacteria</taxon>
        <taxon>Rhodobacterales</taxon>
        <taxon>Paracoccaceae</taxon>
        <taxon>Roseinatronobacter</taxon>
    </lineage>
</organism>
<dbReference type="AlphaFoldDB" id="A0A2K8K8N0"/>
<evidence type="ECO:0000313" key="2">
    <source>
        <dbReference type="Proteomes" id="UP000228948"/>
    </source>
</evidence>
<sequence>MNAHALAVASYGNPTTALKTARSAEYDVIARITSRLRWALDAGGAGFPALAEAMTENRRLWTEFAIDLASPENQLPEGLRVQLLNLAQFTMKQTDAVLEGRGSADVLVEINTAIMRGLSGKADIS</sequence>
<dbReference type="NCBIfam" id="NF009435">
    <property type="entry name" value="PRK12794.1"/>
    <property type="match status" value="1"/>
</dbReference>
<dbReference type="RefSeq" id="WP_071480352.1">
    <property type="nucleotide sequence ID" value="NZ_CP024899.1"/>
</dbReference>
<keyword evidence="1" id="KW-0966">Cell projection</keyword>
<dbReference type="STRING" id="441209.GCA_001870665_01413"/>
<keyword evidence="2" id="KW-1185">Reference proteome</keyword>
<dbReference type="InterPro" id="IPR010845">
    <property type="entry name" value="FlaF"/>
</dbReference>
<dbReference type="KEGG" id="rbg:BG454_08180"/>
<dbReference type="EMBL" id="CP024899">
    <property type="protein sequence ID" value="ATX65807.1"/>
    <property type="molecule type" value="Genomic_DNA"/>
</dbReference>
<name>A0A2K8K8N0_9RHOB</name>
<evidence type="ECO:0000313" key="1">
    <source>
        <dbReference type="EMBL" id="ATX65807.1"/>
    </source>
</evidence>
<keyword evidence="1" id="KW-0282">Flagellum</keyword>
<protein>
    <submittedName>
        <fullName evidence="1">Flagellar biosynthesis regulator FlhF</fullName>
    </submittedName>
</protein>
<keyword evidence="1" id="KW-0969">Cilium</keyword>